<dbReference type="Pfam" id="PF00072">
    <property type="entry name" value="Response_reg"/>
    <property type="match status" value="1"/>
</dbReference>
<evidence type="ECO:0000259" key="4">
    <source>
        <dbReference type="PROSITE" id="PS50110"/>
    </source>
</evidence>
<dbReference type="PANTHER" id="PTHR44591">
    <property type="entry name" value="STRESS RESPONSE REGULATOR PROTEIN 1"/>
    <property type="match status" value="1"/>
</dbReference>
<dbReference type="OrthoDB" id="9789181at2"/>
<accession>A0A2H3NV92</accession>
<proteinExistence type="predicted"/>
<evidence type="ECO:0000313" key="6">
    <source>
        <dbReference type="Proteomes" id="UP000221024"/>
    </source>
</evidence>
<dbReference type="Proteomes" id="UP000221024">
    <property type="component" value="Unassembled WGS sequence"/>
</dbReference>
<feature type="modified residue" description="4-aspartylphosphate" evidence="3">
    <location>
        <position position="56"/>
    </location>
</feature>
<dbReference type="PROSITE" id="PS50110">
    <property type="entry name" value="RESPONSE_REGULATORY"/>
    <property type="match status" value="1"/>
</dbReference>
<dbReference type="Gene3D" id="3.40.50.2300">
    <property type="match status" value="1"/>
</dbReference>
<keyword evidence="6" id="KW-1185">Reference proteome</keyword>
<organism evidence="5 6">
    <name type="scientific">Longimonas halophila</name>
    <dbReference type="NCBI Taxonomy" id="1469170"/>
    <lineage>
        <taxon>Bacteria</taxon>
        <taxon>Pseudomonadati</taxon>
        <taxon>Rhodothermota</taxon>
        <taxon>Rhodothermia</taxon>
        <taxon>Rhodothermales</taxon>
        <taxon>Salisaetaceae</taxon>
        <taxon>Longimonas</taxon>
    </lineage>
</organism>
<dbReference type="SMART" id="SM00448">
    <property type="entry name" value="REC"/>
    <property type="match status" value="1"/>
</dbReference>
<reference evidence="5 6" key="1">
    <citation type="submission" date="2017-10" db="EMBL/GenBank/DDBJ databases">
        <title>Draft genome of Longimonas halophila.</title>
        <authorList>
            <person name="Goh K.M."/>
            <person name="Shamsir M.S."/>
            <person name="Lim S.W."/>
        </authorList>
    </citation>
    <scope>NUCLEOTIDE SEQUENCE [LARGE SCALE GENOMIC DNA]</scope>
    <source>
        <strain evidence="5 6">KCTC 42399</strain>
    </source>
</reference>
<gene>
    <name evidence="5" type="ORF">CRI93_12205</name>
</gene>
<keyword evidence="1 3" id="KW-0597">Phosphoprotein</keyword>
<comment type="caution">
    <text evidence="5">The sequence shown here is derived from an EMBL/GenBank/DDBJ whole genome shotgun (WGS) entry which is preliminary data.</text>
</comment>
<dbReference type="SUPFAM" id="SSF52172">
    <property type="entry name" value="CheY-like"/>
    <property type="match status" value="1"/>
</dbReference>
<dbReference type="CDD" id="cd00156">
    <property type="entry name" value="REC"/>
    <property type="match status" value="1"/>
</dbReference>
<dbReference type="InterPro" id="IPR001789">
    <property type="entry name" value="Sig_transdc_resp-reg_receiver"/>
</dbReference>
<dbReference type="InterPro" id="IPR050595">
    <property type="entry name" value="Bact_response_regulator"/>
</dbReference>
<dbReference type="InterPro" id="IPR011006">
    <property type="entry name" value="CheY-like_superfamily"/>
</dbReference>
<evidence type="ECO:0000256" key="3">
    <source>
        <dbReference type="PROSITE-ProRule" id="PRU00169"/>
    </source>
</evidence>
<dbReference type="PANTHER" id="PTHR44591:SF14">
    <property type="entry name" value="PROTEIN PILG"/>
    <property type="match status" value="1"/>
</dbReference>
<evidence type="ECO:0000256" key="1">
    <source>
        <dbReference type="ARBA" id="ARBA00022553"/>
    </source>
</evidence>
<feature type="domain" description="Response regulatory" evidence="4">
    <location>
        <begin position="8"/>
        <end position="125"/>
    </location>
</feature>
<name>A0A2H3NV92_9BACT</name>
<sequence length="129" mass="14615">MLDVDTPRLLVLDDHADTRLLIAHVCPSSWHLTPCATCAEARSVLTTQRFDLLVFDIRLPDGSGFDVLHFARNHHTSCNKDVPAVAITAMGYPNPEVQLFRKGFDEYISKPFVQSDLMALFHKHELTWP</sequence>
<evidence type="ECO:0000313" key="5">
    <source>
        <dbReference type="EMBL" id="PEN05668.1"/>
    </source>
</evidence>
<dbReference type="EMBL" id="PDEP01000012">
    <property type="protein sequence ID" value="PEN05668.1"/>
    <property type="molecule type" value="Genomic_DNA"/>
</dbReference>
<dbReference type="GO" id="GO:0000160">
    <property type="term" value="P:phosphorelay signal transduction system"/>
    <property type="evidence" value="ECO:0007669"/>
    <property type="project" value="UniProtKB-KW"/>
</dbReference>
<dbReference type="AlphaFoldDB" id="A0A2H3NV92"/>
<protein>
    <recommendedName>
        <fullName evidence="4">Response regulatory domain-containing protein</fullName>
    </recommendedName>
</protein>
<keyword evidence="2" id="KW-0902">Two-component regulatory system</keyword>
<evidence type="ECO:0000256" key="2">
    <source>
        <dbReference type="ARBA" id="ARBA00023012"/>
    </source>
</evidence>